<evidence type="ECO:0000256" key="3">
    <source>
        <dbReference type="ARBA" id="ARBA00022723"/>
    </source>
</evidence>
<sequence>MRIMMALALILSLLKVDFAYSGKPNGFLWGNPAYHQHDAQNHSFTNKALQNESWWKTVVDKEYLKTHPEFNQSGTETIPEKKEIKVSLRQDYYLKPENLVQQFLAGMILLQKKVKPYFVHCTQDKEYDERFDTLMMPSGSVAALVTISDDLRHKYDFLLPALAIDESYPNADVHGREREYLLRYLHQEIENDLVQEVTSAIFCSVYSYNAEQSLKLLQTLKQEYGDRIRTGVGGPLIRVIPATYQSLPFIDHVGVGDAEVVLESLLIGERTFSEGYLQLNPETGQHYARFSYDNYLALADRLKVMSQLQYGLFTNIRHLVLESVRGCSWANAIGKPCEMCSLQSINSAPLFKPFPEYFDIENQLAEKLNINWVFDVSNQFLPVMGLNQQEKWLKEYLDARKKFSQTKINKYAYLTANSITERTAPLLREADIRIIYIGFDGWNSETRHALHKPQVDPFKVLQICRDNDLYVRTGTVIGAGATDSNVQELPDFAKRMISEYQGTILTWGLFLEEILPGSYAWSNLQKQAQQNNWQEVTRLYQFFTEHGFLRRDQQEKLTEHYLRLLQYTDFDAIVAVRDQVKEIVSPHTIAITFKDGGHLKT</sequence>
<accession>A0A1G1XSK6</accession>
<evidence type="ECO:0008006" key="9">
    <source>
        <dbReference type="Google" id="ProtNLM"/>
    </source>
</evidence>
<keyword evidence="6" id="KW-0732">Signal</keyword>
<evidence type="ECO:0000313" key="8">
    <source>
        <dbReference type="Proteomes" id="UP000176260"/>
    </source>
</evidence>
<dbReference type="InterPro" id="IPR058240">
    <property type="entry name" value="rSAM_sf"/>
</dbReference>
<dbReference type="InterPro" id="IPR007197">
    <property type="entry name" value="rSAM"/>
</dbReference>
<organism evidence="7 8">
    <name type="scientific">Candidatus Buchananbacteria bacterium RBG_13_39_9</name>
    <dbReference type="NCBI Taxonomy" id="1797531"/>
    <lineage>
        <taxon>Bacteria</taxon>
        <taxon>Candidatus Buchananiibacteriota</taxon>
    </lineage>
</organism>
<evidence type="ECO:0000256" key="5">
    <source>
        <dbReference type="ARBA" id="ARBA00023014"/>
    </source>
</evidence>
<dbReference type="InterPro" id="IPR051198">
    <property type="entry name" value="BchE-like"/>
</dbReference>
<dbReference type="GO" id="GO:0003824">
    <property type="term" value="F:catalytic activity"/>
    <property type="evidence" value="ECO:0007669"/>
    <property type="project" value="InterPro"/>
</dbReference>
<proteinExistence type="predicted"/>
<keyword evidence="5" id="KW-0411">Iron-sulfur</keyword>
<dbReference type="EMBL" id="MHIA01000002">
    <property type="protein sequence ID" value="OGY43008.1"/>
    <property type="molecule type" value="Genomic_DNA"/>
</dbReference>
<keyword evidence="3" id="KW-0479">Metal-binding</keyword>
<name>A0A1G1XSK6_9BACT</name>
<evidence type="ECO:0000313" key="7">
    <source>
        <dbReference type="EMBL" id="OGY43008.1"/>
    </source>
</evidence>
<comment type="cofactor">
    <cofactor evidence="1">
        <name>[4Fe-4S] cluster</name>
        <dbReference type="ChEBI" id="CHEBI:49883"/>
    </cofactor>
</comment>
<evidence type="ECO:0000256" key="6">
    <source>
        <dbReference type="SAM" id="SignalP"/>
    </source>
</evidence>
<dbReference type="GO" id="GO:0051536">
    <property type="term" value="F:iron-sulfur cluster binding"/>
    <property type="evidence" value="ECO:0007669"/>
    <property type="project" value="UniProtKB-KW"/>
</dbReference>
<reference evidence="7 8" key="1">
    <citation type="journal article" date="2016" name="Nat. Commun.">
        <title>Thousands of microbial genomes shed light on interconnected biogeochemical processes in an aquifer system.</title>
        <authorList>
            <person name="Anantharaman K."/>
            <person name="Brown C.T."/>
            <person name="Hug L.A."/>
            <person name="Sharon I."/>
            <person name="Castelle C.J."/>
            <person name="Probst A.J."/>
            <person name="Thomas B.C."/>
            <person name="Singh A."/>
            <person name="Wilkins M.J."/>
            <person name="Karaoz U."/>
            <person name="Brodie E.L."/>
            <person name="Williams K.H."/>
            <person name="Hubbard S.S."/>
            <person name="Banfield J.F."/>
        </authorList>
    </citation>
    <scope>NUCLEOTIDE SEQUENCE [LARGE SCALE GENOMIC DNA]</scope>
</reference>
<dbReference type="SFLD" id="SFLDS00029">
    <property type="entry name" value="Radical_SAM"/>
    <property type="match status" value="1"/>
</dbReference>
<dbReference type="SUPFAM" id="SSF102114">
    <property type="entry name" value="Radical SAM enzymes"/>
    <property type="match status" value="1"/>
</dbReference>
<gene>
    <name evidence="7" type="ORF">A2Y67_03410</name>
</gene>
<evidence type="ECO:0000256" key="2">
    <source>
        <dbReference type="ARBA" id="ARBA00022691"/>
    </source>
</evidence>
<dbReference type="AlphaFoldDB" id="A0A1G1XSK6"/>
<dbReference type="GO" id="GO:0046872">
    <property type="term" value="F:metal ion binding"/>
    <property type="evidence" value="ECO:0007669"/>
    <property type="project" value="UniProtKB-KW"/>
</dbReference>
<keyword evidence="4" id="KW-0408">Iron</keyword>
<dbReference type="Proteomes" id="UP000176260">
    <property type="component" value="Unassembled WGS sequence"/>
</dbReference>
<evidence type="ECO:0000256" key="1">
    <source>
        <dbReference type="ARBA" id="ARBA00001966"/>
    </source>
</evidence>
<feature type="chain" id="PRO_5009581374" description="Elp3/MiaA/NifB-like radical SAM core domain-containing protein" evidence="6">
    <location>
        <begin position="22"/>
        <end position="601"/>
    </location>
</feature>
<feature type="signal peptide" evidence="6">
    <location>
        <begin position="1"/>
        <end position="21"/>
    </location>
</feature>
<dbReference type="SFLD" id="SFLDG01082">
    <property type="entry name" value="B12-binding_domain_containing"/>
    <property type="match status" value="1"/>
</dbReference>
<evidence type="ECO:0000256" key="4">
    <source>
        <dbReference type="ARBA" id="ARBA00023004"/>
    </source>
</evidence>
<dbReference type="PANTHER" id="PTHR43409">
    <property type="entry name" value="ANAEROBIC MAGNESIUM-PROTOPORPHYRIN IX MONOMETHYL ESTER CYCLASE-RELATED"/>
    <property type="match status" value="1"/>
</dbReference>
<protein>
    <recommendedName>
        <fullName evidence="9">Elp3/MiaA/NifB-like radical SAM core domain-containing protein</fullName>
    </recommendedName>
</protein>
<comment type="caution">
    <text evidence="7">The sequence shown here is derived from an EMBL/GenBank/DDBJ whole genome shotgun (WGS) entry which is preliminary data.</text>
</comment>
<keyword evidence="2" id="KW-0949">S-adenosyl-L-methionine</keyword>